<dbReference type="InterPro" id="IPR036291">
    <property type="entry name" value="NAD(P)-bd_dom_sf"/>
</dbReference>
<proteinExistence type="predicted"/>
<dbReference type="SUPFAM" id="SSF55347">
    <property type="entry name" value="Glyceraldehyde-3-phosphate dehydrogenase-like, C-terminal domain"/>
    <property type="match status" value="1"/>
</dbReference>
<feature type="domain" description="Gfo/Idh/MocA-like oxidoreductase N-terminal" evidence="1">
    <location>
        <begin position="2"/>
        <end position="116"/>
    </location>
</feature>
<dbReference type="InterPro" id="IPR055170">
    <property type="entry name" value="GFO_IDH_MocA-like_dom"/>
</dbReference>
<dbReference type="Pfam" id="PF01408">
    <property type="entry name" value="GFO_IDH_MocA"/>
    <property type="match status" value="1"/>
</dbReference>
<evidence type="ECO:0000313" key="4">
    <source>
        <dbReference type="Proteomes" id="UP000238081"/>
    </source>
</evidence>
<feature type="domain" description="GFO/IDH/MocA-like oxidoreductase" evidence="2">
    <location>
        <begin position="137"/>
        <end position="245"/>
    </location>
</feature>
<reference evidence="3 4" key="1">
    <citation type="submission" date="2016-01" db="EMBL/GenBank/DDBJ databases">
        <title>Characterization of the Clostridium difficile lineages that are prevalent in Hong Kong and China.</title>
        <authorList>
            <person name="Kwok J.S.-L."/>
            <person name="Lam W.-Y."/>
            <person name="Ip M."/>
            <person name="Chan T.-F."/>
            <person name="Hawkey P.M."/>
            <person name="Tsui S.K.-W."/>
        </authorList>
    </citation>
    <scope>NUCLEOTIDE SEQUENCE [LARGE SCALE GENOMIC DNA]</scope>
    <source>
        <strain evidence="3 4">300064</strain>
    </source>
</reference>
<dbReference type="Pfam" id="PF22725">
    <property type="entry name" value="GFO_IDH_MocA_C3"/>
    <property type="match status" value="1"/>
</dbReference>
<evidence type="ECO:0000313" key="3">
    <source>
        <dbReference type="EMBL" id="PPV12105.1"/>
    </source>
</evidence>
<dbReference type="PANTHER" id="PTHR43054:SF1">
    <property type="entry name" value="SCYLLO-INOSITOL 2-DEHYDROGENASE (NADP(+)) IOLU"/>
    <property type="match status" value="1"/>
</dbReference>
<sequence length="326" mass="37490">MKLGILGTGMIVKDLLSTINKLPIESVEILGTERSKEKTIELYKEYNMKAYHFDYDDLLKSDIDTVYVALPNHLHYEFAKKALENDKHVIIEKPITSNYSELKELIKIASERNLIILEAVNLHYLPAFKELKNSILEIGKPKIVSLNYSQYSSRYDSFKNGIILPAFDYKKSGGALMDLNVYNINFIVSLFGKPKEVQYMANIENKIDTSGILLMDYDEFKAVCIGAKDCKAPVVSTIQGDKGNFRLNMPVGQLVSYELNYNTGECEEFKIENPEHRLYYEFVEFIRIINEKDFVKAKNMLEISIIVSEIMEKARKQQGVIFENDK</sequence>
<evidence type="ECO:0000259" key="1">
    <source>
        <dbReference type="Pfam" id="PF01408"/>
    </source>
</evidence>
<evidence type="ECO:0000259" key="2">
    <source>
        <dbReference type="Pfam" id="PF22725"/>
    </source>
</evidence>
<gene>
    <name evidence="3" type="ORF">AWN73_06105</name>
</gene>
<dbReference type="PANTHER" id="PTHR43054">
    <property type="match status" value="1"/>
</dbReference>
<dbReference type="Gene3D" id="3.30.360.10">
    <property type="entry name" value="Dihydrodipicolinate Reductase, domain 2"/>
    <property type="match status" value="1"/>
</dbReference>
<dbReference type="RefSeq" id="WP_043665427.1">
    <property type="nucleotide sequence ID" value="NZ_CACRTU010000012.1"/>
</dbReference>
<dbReference type="EMBL" id="LRDH01000162">
    <property type="protein sequence ID" value="PPV12105.1"/>
    <property type="molecule type" value="Genomic_DNA"/>
</dbReference>
<dbReference type="Gene3D" id="3.40.50.720">
    <property type="entry name" value="NAD(P)-binding Rossmann-like Domain"/>
    <property type="match status" value="1"/>
</dbReference>
<organism evidence="3 4">
    <name type="scientific">Clostridium butyricum</name>
    <dbReference type="NCBI Taxonomy" id="1492"/>
    <lineage>
        <taxon>Bacteria</taxon>
        <taxon>Bacillati</taxon>
        <taxon>Bacillota</taxon>
        <taxon>Clostridia</taxon>
        <taxon>Eubacteriales</taxon>
        <taxon>Clostridiaceae</taxon>
        <taxon>Clostridium</taxon>
    </lineage>
</organism>
<dbReference type="InterPro" id="IPR000683">
    <property type="entry name" value="Gfo/Idh/MocA-like_OxRdtase_N"/>
</dbReference>
<protein>
    <submittedName>
        <fullName evidence="3">NAD(P)-dependent oxidoreductase</fullName>
    </submittedName>
</protein>
<comment type="caution">
    <text evidence="3">The sequence shown here is derived from an EMBL/GenBank/DDBJ whole genome shotgun (WGS) entry which is preliminary data.</text>
</comment>
<dbReference type="SUPFAM" id="SSF51735">
    <property type="entry name" value="NAD(P)-binding Rossmann-fold domains"/>
    <property type="match status" value="1"/>
</dbReference>
<name>A0A2S7F5Q4_CLOBU</name>
<dbReference type="Proteomes" id="UP000238081">
    <property type="component" value="Unassembled WGS sequence"/>
</dbReference>
<dbReference type="AlphaFoldDB" id="A0A2S7F5Q4"/>
<accession>A0A2S7F5Q4</accession>
<dbReference type="GO" id="GO:0000166">
    <property type="term" value="F:nucleotide binding"/>
    <property type="evidence" value="ECO:0007669"/>
    <property type="project" value="InterPro"/>
</dbReference>